<dbReference type="CDD" id="cd02966">
    <property type="entry name" value="TlpA_like_family"/>
    <property type="match status" value="1"/>
</dbReference>
<dbReference type="InterPro" id="IPR013766">
    <property type="entry name" value="Thioredoxin_domain"/>
</dbReference>
<dbReference type="GO" id="GO:0016491">
    <property type="term" value="F:oxidoreductase activity"/>
    <property type="evidence" value="ECO:0007669"/>
    <property type="project" value="InterPro"/>
</dbReference>
<name>K1RW21_9ZZZZ</name>
<accession>K1RW21</accession>
<dbReference type="AlphaFoldDB" id="K1RW21"/>
<dbReference type="PANTHER" id="PTHR42852:SF13">
    <property type="entry name" value="PROTEIN DIPZ"/>
    <property type="match status" value="1"/>
</dbReference>
<gene>
    <name evidence="3" type="ORF">OBE_16695</name>
</gene>
<keyword evidence="1" id="KW-0175">Coiled coil</keyword>
<dbReference type="Pfam" id="PF00578">
    <property type="entry name" value="AhpC-TSA"/>
    <property type="match status" value="1"/>
</dbReference>
<feature type="coiled-coil region" evidence="1">
    <location>
        <begin position="5"/>
        <end position="32"/>
    </location>
</feature>
<dbReference type="SUPFAM" id="SSF52833">
    <property type="entry name" value="Thioredoxin-like"/>
    <property type="match status" value="1"/>
</dbReference>
<dbReference type="InterPro" id="IPR036249">
    <property type="entry name" value="Thioredoxin-like_sf"/>
</dbReference>
<comment type="caution">
    <text evidence="3">The sequence shown here is derived from an EMBL/GenBank/DDBJ whole genome shotgun (WGS) entry which is preliminary data.</text>
</comment>
<feature type="domain" description="Thioredoxin" evidence="2">
    <location>
        <begin position="125"/>
        <end position="233"/>
    </location>
</feature>
<dbReference type="EMBL" id="AJWZ01011292">
    <property type="protein sequence ID" value="EKC45750.1"/>
    <property type="molecule type" value="Genomic_DNA"/>
</dbReference>
<dbReference type="InterPro" id="IPR050553">
    <property type="entry name" value="Thioredoxin_ResA/DsbE_sf"/>
</dbReference>
<evidence type="ECO:0000313" key="3">
    <source>
        <dbReference type="EMBL" id="EKC45750.1"/>
    </source>
</evidence>
<evidence type="ECO:0000256" key="1">
    <source>
        <dbReference type="SAM" id="Coils"/>
    </source>
</evidence>
<protein>
    <submittedName>
        <fullName evidence="3">Thioredoxin family protein</fullName>
    </submittedName>
</protein>
<dbReference type="PROSITE" id="PS51352">
    <property type="entry name" value="THIOREDOXIN_2"/>
    <property type="match status" value="1"/>
</dbReference>
<reference evidence="3" key="1">
    <citation type="journal article" date="2013" name="Environ. Microbiol.">
        <title>Microbiota from the distal guts of lean and obese adolescents exhibit partial functional redundancy besides clear differences in community structure.</title>
        <authorList>
            <person name="Ferrer M."/>
            <person name="Ruiz A."/>
            <person name="Lanza F."/>
            <person name="Haange S.B."/>
            <person name="Oberbach A."/>
            <person name="Till H."/>
            <person name="Bargiela R."/>
            <person name="Campoy C."/>
            <person name="Segura M.T."/>
            <person name="Richter M."/>
            <person name="von Bergen M."/>
            <person name="Seifert J."/>
            <person name="Suarez A."/>
        </authorList>
    </citation>
    <scope>NUCLEOTIDE SEQUENCE</scope>
</reference>
<dbReference type="Gene3D" id="3.40.30.10">
    <property type="entry name" value="Glutaredoxin"/>
    <property type="match status" value="1"/>
</dbReference>
<dbReference type="GO" id="GO:0016209">
    <property type="term" value="F:antioxidant activity"/>
    <property type="evidence" value="ECO:0007669"/>
    <property type="project" value="InterPro"/>
</dbReference>
<organism evidence="3">
    <name type="scientific">human gut metagenome</name>
    <dbReference type="NCBI Taxonomy" id="408170"/>
    <lineage>
        <taxon>unclassified sequences</taxon>
        <taxon>metagenomes</taxon>
        <taxon>organismal metagenomes</taxon>
    </lineage>
</organism>
<sequence length="233" mass="27009">FYQQYHEVDVLLENANKELRDYEASLDQRIKNGETQQSIMAEYEQKAPALQKAKDDKIFDFVKQHPDYEACATIIEQFDDVSKMEKLLGLLSENVKNGRMKAFYQPMIDMAKKRAEAEEKAKKVQAAGVEAPDFTLKDIKGNDFKLSSLRGKIVVLDFWGSWCGWCIKGMPKMKEYYEKYKGKFEILGVDCNDTEAKWKAAVEKHQLPGFMFTILRTVRFSATMLFRVSLLRL</sequence>
<evidence type="ECO:0000259" key="2">
    <source>
        <dbReference type="PROSITE" id="PS51352"/>
    </source>
</evidence>
<feature type="non-terminal residue" evidence="3">
    <location>
        <position position="1"/>
    </location>
</feature>
<proteinExistence type="predicted"/>
<dbReference type="PANTHER" id="PTHR42852">
    <property type="entry name" value="THIOL:DISULFIDE INTERCHANGE PROTEIN DSBE"/>
    <property type="match status" value="1"/>
</dbReference>
<dbReference type="InterPro" id="IPR000866">
    <property type="entry name" value="AhpC/TSA"/>
</dbReference>